<protein>
    <submittedName>
        <fullName evidence="2">Uncharacterized protein</fullName>
    </submittedName>
</protein>
<dbReference type="AlphaFoldDB" id="A0A7C8YIE7"/>
<dbReference type="EMBL" id="GISG01022875">
    <property type="protein sequence ID" value="MBA4618957.1"/>
    <property type="molecule type" value="Transcribed_RNA"/>
</dbReference>
<feature type="transmembrane region" description="Helical" evidence="1">
    <location>
        <begin position="30"/>
        <end position="51"/>
    </location>
</feature>
<evidence type="ECO:0000256" key="1">
    <source>
        <dbReference type="SAM" id="Phobius"/>
    </source>
</evidence>
<keyword evidence="1" id="KW-0812">Transmembrane</keyword>
<sequence length="185" mass="19623">MGSELHLLYHCHCWSSGDPHCYSTPTGSGLLGPAAAVATVSMAAVGATVAGQLAPDYDELEPVIVFVAVAGVAVAVELVVVGFQLYWEQPVVVVVFVVVIVSEVVWAAVQEYAAAQTASEETRSKRHPLWQPWISPEPEFHALDSTSQSPASSRPPLWPFCHALASQPLPKTSSEGPPACQSHPS</sequence>
<keyword evidence="1" id="KW-0472">Membrane</keyword>
<feature type="transmembrane region" description="Helical" evidence="1">
    <location>
        <begin position="63"/>
        <end position="85"/>
    </location>
</feature>
<accession>A0A7C8YIE7</accession>
<evidence type="ECO:0000313" key="2">
    <source>
        <dbReference type="EMBL" id="MBA4618957.1"/>
    </source>
</evidence>
<organism evidence="2">
    <name type="scientific">Opuntia streptacantha</name>
    <name type="common">Prickly pear cactus</name>
    <name type="synonym">Opuntia cardona</name>
    <dbReference type="NCBI Taxonomy" id="393608"/>
    <lineage>
        <taxon>Eukaryota</taxon>
        <taxon>Viridiplantae</taxon>
        <taxon>Streptophyta</taxon>
        <taxon>Embryophyta</taxon>
        <taxon>Tracheophyta</taxon>
        <taxon>Spermatophyta</taxon>
        <taxon>Magnoliopsida</taxon>
        <taxon>eudicotyledons</taxon>
        <taxon>Gunneridae</taxon>
        <taxon>Pentapetalae</taxon>
        <taxon>Caryophyllales</taxon>
        <taxon>Cactineae</taxon>
        <taxon>Cactaceae</taxon>
        <taxon>Opuntioideae</taxon>
        <taxon>Opuntia</taxon>
    </lineage>
</organism>
<proteinExistence type="predicted"/>
<reference evidence="2" key="1">
    <citation type="journal article" date="2013" name="J. Plant Res.">
        <title>Effect of fungi and light on seed germination of three Opuntia species from semiarid lands of central Mexico.</title>
        <authorList>
            <person name="Delgado-Sanchez P."/>
            <person name="Jimenez-Bremont J.F."/>
            <person name="Guerrero-Gonzalez Mde L."/>
            <person name="Flores J."/>
        </authorList>
    </citation>
    <scope>NUCLEOTIDE SEQUENCE</scope>
    <source>
        <tissue evidence="2">Cladode</tissue>
    </source>
</reference>
<name>A0A7C8YIE7_OPUST</name>
<keyword evidence="1" id="KW-1133">Transmembrane helix</keyword>
<reference evidence="2" key="2">
    <citation type="submission" date="2020-07" db="EMBL/GenBank/DDBJ databases">
        <authorList>
            <person name="Vera ALvarez R."/>
            <person name="Arias-Moreno D.M."/>
            <person name="Jimenez-Jacinto V."/>
            <person name="Jimenez-Bremont J.F."/>
            <person name="Swaminathan K."/>
            <person name="Moose S.P."/>
            <person name="Guerrero-Gonzalez M.L."/>
            <person name="Marino-Ramirez L."/>
            <person name="Landsman D."/>
            <person name="Rodriguez-Kessler M."/>
            <person name="Delgado-Sanchez P."/>
        </authorList>
    </citation>
    <scope>NUCLEOTIDE SEQUENCE</scope>
    <source>
        <tissue evidence="2">Cladode</tissue>
    </source>
</reference>
<feature type="transmembrane region" description="Helical" evidence="1">
    <location>
        <begin position="91"/>
        <end position="109"/>
    </location>
</feature>